<comment type="caution">
    <text evidence="1">The sequence shown here is derived from an EMBL/GenBank/DDBJ whole genome shotgun (WGS) entry which is preliminary data.</text>
</comment>
<keyword evidence="2" id="KW-1185">Reference proteome</keyword>
<name>A0ABV0SU08_9TELE</name>
<gene>
    <name evidence="1" type="ORF">ILYODFUR_002289</name>
</gene>
<organism evidence="1 2">
    <name type="scientific">Ilyodon furcidens</name>
    <name type="common">goldbreast splitfin</name>
    <dbReference type="NCBI Taxonomy" id="33524"/>
    <lineage>
        <taxon>Eukaryota</taxon>
        <taxon>Metazoa</taxon>
        <taxon>Chordata</taxon>
        <taxon>Craniata</taxon>
        <taxon>Vertebrata</taxon>
        <taxon>Euteleostomi</taxon>
        <taxon>Actinopterygii</taxon>
        <taxon>Neopterygii</taxon>
        <taxon>Teleostei</taxon>
        <taxon>Neoteleostei</taxon>
        <taxon>Acanthomorphata</taxon>
        <taxon>Ovalentaria</taxon>
        <taxon>Atherinomorphae</taxon>
        <taxon>Cyprinodontiformes</taxon>
        <taxon>Goodeidae</taxon>
        <taxon>Ilyodon</taxon>
    </lineage>
</organism>
<evidence type="ECO:0000313" key="1">
    <source>
        <dbReference type="EMBL" id="MEQ2223936.1"/>
    </source>
</evidence>
<reference evidence="1 2" key="1">
    <citation type="submission" date="2021-06" db="EMBL/GenBank/DDBJ databases">
        <authorList>
            <person name="Palmer J.M."/>
        </authorList>
    </citation>
    <scope>NUCLEOTIDE SEQUENCE [LARGE SCALE GENOMIC DNA]</scope>
    <source>
        <strain evidence="2">if_2019</strain>
        <tissue evidence="1">Muscle</tissue>
    </source>
</reference>
<accession>A0ABV0SU08</accession>
<proteinExistence type="predicted"/>
<evidence type="ECO:0000313" key="2">
    <source>
        <dbReference type="Proteomes" id="UP001482620"/>
    </source>
</evidence>
<protein>
    <submittedName>
        <fullName evidence="1">Uncharacterized protein</fullName>
    </submittedName>
</protein>
<dbReference type="Proteomes" id="UP001482620">
    <property type="component" value="Unassembled WGS sequence"/>
</dbReference>
<dbReference type="EMBL" id="JAHRIQ010011691">
    <property type="protein sequence ID" value="MEQ2223936.1"/>
    <property type="molecule type" value="Genomic_DNA"/>
</dbReference>
<sequence length="134" mass="15520">MDSDPLQSSSRLWDLDFSMRCKLYFHLKTGSLSSSPIISPNVRRFCFWFRIGFVCSSQCTNSSLSPLLVKLQIFEWILLDNPLKAVVLDVAGEPFCHLTFSFHSSFYRYVWIQQSVIQQSVNAIFLSSDLFYQV</sequence>